<protein>
    <submittedName>
        <fullName evidence="1">DUF4153 domain-containing protein</fullName>
    </submittedName>
</protein>
<evidence type="ECO:0000313" key="1">
    <source>
        <dbReference type="EMBL" id="TKI74629.1"/>
    </source>
</evidence>
<proteinExistence type="predicted"/>
<name>A0A4U2ZJ77_9BACI</name>
<accession>A0A4U2ZJ77</accession>
<organism evidence="1 2">
    <name type="scientific">Bacillus wiedmannii</name>
    <dbReference type="NCBI Taxonomy" id="1890302"/>
    <lineage>
        <taxon>Bacteria</taxon>
        <taxon>Bacillati</taxon>
        <taxon>Bacillota</taxon>
        <taxon>Bacilli</taxon>
        <taxon>Bacillales</taxon>
        <taxon>Bacillaceae</taxon>
        <taxon>Bacillus</taxon>
        <taxon>Bacillus cereus group</taxon>
    </lineage>
</organism>
<evidence type="ECO:0000313" key="2">
    <source>
        <dbReference type="Proteomes" id="UP000305222"/>
    </source>
</evidence>
<dbReference type="EMBL" id="SZON01004050">
    <property type="protein sequence ID" value="TKI74629.1"/>
    <property type="molecule type" value="Genomic_DNA"/>
</dbReference>
<sequence>MDINNLIIENMDNPHELERMYRKDPKAFKKSFSQAWDENPDSQVLAAW</sequence>
<dbReference type="Proteomes" id="UP000305222">
    <property type="component" value="Unassembled WGS sequence"/>
</dbReference>
<feature type="non-terminal residue" evidence="1">
    <location>
        <position position="48"/>
    </location>
</feature>
<gene>
    <name evidence="1" type="ORF">FC699_38065</name>
</gene>
<comment type="caution">
    <text evidence="1">The sequence shown here is derived from an EMBL/GenBank/DDBJ whole genome shotgun (WGS) entry which is preliminary data.</text>
</comment>
<reference evidence="1 2" key="1">
    <citation type="journal article" date="2019" name="Environ. Microbiol.">
        <title>An active ?-lactamase is a part of an orchestrated cell wall stress resistance network of Bacillus subtilis and related rhizosphere species.</title>
        <authorList>
            <person name="Bucher T."/>
            <person name="Keren-Paz A."/>
            <person name="Hausser J."/>
            <person name="Olender T."/>
            <person name="Cytryn E."/>
            <person name="Kolodkin-Gal I."/>
        </authorList>
    </citation>
    <scope>NUCLEOTIDE SEQUENCE [LARGE SCALE GENOMIC DNA]</scope>
    <source>
        <strain evidence="1 2">I5</strain>
    </source>
</reference>
<dbReference type="AlphaFoldDB" id="A0A4U2ZJ77"/>